<name>A0A6H5FY73_9HEMI</name>
<dbReference type="Proteomes" id="UP000479000">
    <property type="component" value="Unassembled WGS sequence"/>
</dbReference>
<reference evidence="1 2" key="1">
    <citation type="submission" date="2020-02" db="EMBL/GenBank/DDBJ databases">
        <authorList>
            <person name="Ferguson B K."/>
        </authorList>
    </citation>
    <scope>NUCLEOTIDE SEQUENCE [LARGE SCALE GENOMIC DNA]</scope>
</reference>
<dbReference type="EMBL" id="CADCXU010002126">
    <property type="protein sequence ID" value="CAA9994628.1"/>
    <property type="molecule type" value="Genomic_DNA"/>
</dbReference>
<proteinExistence type="predicted"/>
<gene>
    <name evidence="1" type="ORF">NTEN_LOCUS1444</name>
</gene>
<feature type="non-terminal residue" evidence="1">
    <location>
        <position position="53"/>
    </location>
</feature>
<protein>
    <submittedName>
        <fullName evidence="1">Uncharacterized protein</fullName>
    </submittedName>
</protein>
<organism evidence="1 2">
    <name type="scientific">Nesidiocoris tenuis</name>
    <dbReference type="NCBI Taxonomy" id="355587"/>
    <lineage>
        <taxon>Eukaryota</taxon>
        <taxon>Metazoa</taxon>
        <taxon>Ecdysozoa</taxon>
        <taxon>Arthropoda</taxon>
        <taxon>Hexapoda</taxon>
        <taxon>Insecta</taxon>
        <taxon>Pterygota</taxon>
        <taxon>Neoptera</taxon>
        <taxon>Paraneoptera</taxon>
        <taxon>Hemiptera</taxon>
        <taxon>Heteroptera</taxon>
        <taxon>Panheteroptera</taxon>
        <taxon>Cimicomorpha</taxon>
        <taxon>Miridae</taxon>
        <taxon>Dicyphina</taxon>
        <taxon>Nesidiocoris</taxon>
    </lineage>
</organism>
<keyword evidence="2" id="KW-1185">Reference proteome</keyword>
<accession>A0A6H5FY73</accession>
<dbReference type="AlphaFoldDB" id="A0A6H5FY73"/>
<sequence>MWLGVGASTSPSAPQLTPSALLQHTENDTITNNFTFTSCFTRLIFTGKHKLVN</sequence>
<evidence type="ECO:0000313" key="1">
    <source>
        <dbReference type="EMBL" id="CAA9994628.1"/>
    </source>
</evidence>
<evidence type="ECO:0000313" key="2">
    <source>
        <dbReference type="Proteomes" id="UP000479000"/>
    </source>
</evidence>